<dbReference type="EMBL" id="BPWL01000003">
    <property type="protein sequence ID" value="GJJ08921.1"/>
    <property type="molecule type" value="Genomic_DNA"/>
</dbReference>
<protein>
    <submittedName>
        <fullName evidence="1">Uncharacterized protein</fullName>
    </submittedName>
</protein>
<accession>A0AAV5A7E2</accession>
<reference evidence="1" key="1">
    <citation type="submission" date="2021-10" db="EMBL/GenBank/DDBJ databases">
        <title>De novo Genome Assembly of Clathrus columnatus (Basidiomycota, Fungi) Using Illumina and Nanopore Sequence Data.</title>
        <authorList>
            <person name="Ogiso-Tanaka E."/>
            <person name="Itagaki H."/>
            <person name="Hosoya T."/>
            <person name="Hosaka K."/>
        </authorList>
    </citation>
    <scope>NUCLEOTIDE SEQUENCE</scope>
    <source>
        <strain evidence="1">MO-923</strain>
    </source>
</reference>
<evidence type="ECO:0000313" key="2">
    <source>
        <dbReference type="Proteomes" id="UP001050691"/>
    </source>
</evidence>
<comment type="caution">
    <text evidence="1">The sequence shown here is derived from an EMBL/GenBank/DDBJ whole genome shotgun (WGS) entry which is preliminary data.</text>
</comment>
<organism evidence="1 2">
    <name type="scientific">Clathrus columnatus</name>
    <dbReference type="NCBI Taxonomy" id="1419009"/>
    <lineage>
        <taxon>Eukaryota</taxon>
        <taxon>Fungi</taxon>
        <taxon>Dikarya</taxon>
        <taxon>Basidiomycota</taxon>
        <taxon>Agaricomycotina</taxon>
        <taxon>Agaricomycetes</taxon>
        <taxon>Phallomycetidae</taxon>
        <taxon>Phallales</taxon>
        <taxon>Clathraceae</taxon>
        <taxon>Clathrus</taxon>
    </lineage>
</organism>
<name>A0AAV5A7E2_9AGAM</name>
<keyword evidence="2" id="KW-1185">Reference proteome</keyword>
<dbReference type="Proteomes" id="UP001050691">
    <property type="component" value="Unassembled WGS sequence"/>
</dbReference>
<sequence length="85" mass="9349">MTIQSQRLFDLAGVTSGWSSPIHYNLTLSNHFGRIRTDSDDHLIQSFKRGLVDSAQMLKRGRVDSSSGLEEALEPIHGCFGGVCV</sequence>
<dbReference type="AlphaFoldDB" id="A0AAV5A7E2"/>
<gene>
    <name evidence="1" type="ORF">Clacol_003141</name>
</gene>
<proteinExistence type="predicted"/>
<evidence type="ECO:0000313" key="1">
    <source>
        <dbReference type="EMBL" id="GJJ08921.1"/>
    </source>
</evidence>